<feature type="transmembrane region" description="Helical" evidence="1">
    <location>
        <begin position="20"/>
        <end position="42"/>
    </location>
</feature>
<organism evidence="3 5">
    <name type="scientific">Legionella birminghamensis</name>
    <dbReference type="NCBI Taxonomy" id="28083"/>
    <lineage>
        <taxon>Bacteria</taxon>
        <taxon>Pseudomonadati</taxon>
        <taxon>Pseudomonadota</taxon>
        <taxon>Gammaproteobacteria</taxon>
        <taxon>Legionellales</taxon>
        <taxon>Legionellaceae</taxon>
        <taxon>Legionella</taxon>
    </lineage>
</organism>
<evidence type="ECO:0000313" key="4">
    <source>
        <dbReference type="Proteomes" id="UP000054735"/>
    </source>
</evidence>
<evidence type="ECO:0000256" key="1">
    <source>
        <dbReference type="SAM" id="Phobius"/>
    </source>
</evidence>
<dbReference type="Proteomes" id="UP000054735">
    <property type="component" value="Unassembled WGS sequence"/>
</dbReference>
<keyword evidence="1" id="KW-0472">Membrane</keyword>
<keyword evidence="1" id="KW-0812">Transmembrane</keyword>
<protein>
    <submittedName>
        <fullName evidence="2 3">Conjugative transfer protein TraE</fullName>
    </submittedName>
</protein>
<proteinExistence type="predicted"/>
<accession>A0A378JZK8</accession>
<evidence type="ECO:0000313" key="5">
    <source>
        <dbReference type="Proteomes" id="UP000255066"/>
    </source>
</evidence>
<keyword evidence="4" id="KW-1185">Reference proteome</keyword>
<dbReference type="AlphaFoldDB" id="A0A378JZK8"/>
<gene>
    <name evidence="2" type="ORF">Lbir_1947</name>
    <name evidence="3" type="ORF">NCTC12437_03213</name>
</gene>
<evidence type="ECO:0000313" key="3">
    <source>
        <dbReference type="EMBL" id="STX60921.1"/>
    </source>
</evidence>
<name>A0A378JZK8_9GAMM</name>
<dbReference type="STRING" id="28083.Lbir_1947"/>
<dbReference type="EMBL" id="LNXT01000035">
    <property type="protein sequence ID" value="KTC69807.1"/>
    <property type="molecule type" value="Genomic_DNA"/>
</dbReference>
<dbReference type="OrthoDB" id="5646365at2"/>
<evidence type="ECO:0000313" key="2">
    <source>
        <dbReference type="EMBL" id="KTC69807.1"/>
    </source>
</evidence>
<keyword evidence="1" id="KW-1133">Transmembrane helix</keyword>
<reference evidence="2 4" key="1">
    <citation type="submission" date="2015-11" db="EMBL/GenBank/DDBJ databases">
        <title>Genomic analysis of 38 Legionella species identifies large and diverse effector repertoires.</title>
        <authorList>
            <person name="Burstein D."/>
            <person name="Amaro F."/>
            <person name="Zusman T."/>
            <person name="Lifshitz Z."/>
            <person name="Cohen O."/>
            <person name="Gilbert J.A."/>
            <person name="Pupko T."/>
            <person name="Shuman H.A."/>
            <person name="Segal G."/>
        </authorList>
    </citation>
    <scope>NUCLEOTIDE SEQUENCE [LARGE SCALE GENOMIC DNA]</scope>
    <source>
        <strain evidence="2 4">CDC#1407-AL-14</strain>
    </source>
</reference>
<sequence>MNRIFRDNVVLKNRVLLNLTLAWAFSATLAVIILGGICFYVVKNKETHWLPICTEEGYFLGNASYSPSYIKDMTKKVIQLRLTYNPETVESRFATLVHLIPASHQEAFKKILDSEISVVKEKNISSVFYEKDIEIDPSNVQAKIKGTLNRTSHGLEVKPQAKVYLVQFSYKQGMMWPMSIQEVHS</sequence>
<dbReference type="RefSeq" id="WP_058523967.1">
    <property type="nucleotide sequence ID" value="NZ_CAAAHV010000035.1"/>
</dbReference>
<reference evidence="3 5" key="2">
    <citation type="submission" date="2018-06" db="EMBL/GenBank/DDBJ databases">
        <authorList>
            <consortium name="Pathogen Informatics"/>
            <person name="Doyle S."/>
        </authorList>
    </citation>
    <scope>NUCLEOTIDE SEQUENCE [LARGE SCALE GENOMIC DNA]</scope>
    <source>
        <strain evidence="3 5">NCTC12437</strain>
    </source>
</reference>
<dbReference type="Pfam" id="PF05309">
    <property type="entry name" value="TraE"/>
    <property type="match status" value="1"/>
</dbReference>
<dbReference type="EMBL" id="UGNW01000002">
    <property type="protein sequence ID" value="STX60921.1"/>
    <property type="molecule type" value="Genomic_DNA"/>
</dbReference>
<dbReference type="Proteomes" id="UP000255066">
    <property type="component" value="Unassembled WGS sequence"/>
</dbReference>
<dbReference type="InterPro" id="IPR007973">
    <property type="entry name" value="Pilus_assembly_TraE"/>
</dbReference>